<dbReference type="EMBL" id="KZ857426">
    <property type="protein sequence ID" value="RDX46591.1"/>
    <property type="molecule type" value="Genomic_DNA"/>
</dbReference>
<proteinExistence type="predicted"/>
<feature type="region of interest" description="Disordered" evidence="1">
    <location>
        <begin position="1"/>
        <end position="27"/>
    </location>
</feature>
<evidence type="ECO:0000256" key="1">
    <source>
        <dbReference type="SAM" id="MobiDB-lite"/>
    </source>
</evidence>
<protein>
    <submittedName>
        <fullName evidence="2">Uncharacterized protein</fullName>
    </submittedName>
</protein>
<keyword evidence="3" id="KW-1185">Reference proteome</keyword>
<name>A0A371D239_9APHY</name>
<evidence type="ECO:0000313" key="2">
    <source>
        <dbReference type="EMBL" id="RDX46591.1"/>
    </source>
</evidence>
<dbReference type="AlphaFoldDB" id="A0A371D239"/>
<evidence type="ECO:0000313" key="3">
    <source>
        <dbReference type="Proteomes" id="UP000256964"/>
    </source>
</evidence>
<feature type="region of interest" description="Disordered" evidence="1">
    <location>
        <begin position="46"/>
        <end position="68"/>
    </location>
</feature>
<feature type="compositionally biased region" description="Low complexity" evidence="1">
    <location>
        <begin position="46"/>
        <end position="61"/>
    </location>
</feature>
<organism evidence="2 3">
    <name type="scientific">Lentinus brumalis</name>
    <dbReference type="NCBI Taxonomy" id="2498619"/>
    <lineage>
        <taxon>Eukaryota</taxon>
        <taxon>Fungi</taxon>
        <taxon>Dikarya</taxon>
        <taxon>Basidiomycota</taxon>
        <taxon>Agaricomycotina</taxon>
        <taxon>Agaricomycetes</taxon>
        <taxon>Polyporales</taxon>
        <taxon>Polyporaceae</taxon>
        <taxon>Lentinus</taxon>
    </lineage>
</organism>
<dbReference type="OrthoDB" id="2748640at2759"/>
<reference evidence="2 3" key="1">
    <citation type="journal article" date="2018" name="Biotechnol. Biofuels">
        <title>Integrative visual omics of the white-rot fungus Polyporus brumalis exposes the biotechnological potential of its oxidative enzymes for delignifying raw plant biomass.</title>
        <authorList>
            <person name="Miyauchi S."/>
            <person name="Rancon A."/>
            <person name="Drula E."/>
            <person name="Hage H."/>
            <person name="Chaduli D."/>
            <person name="Favel A."/>
            <person name="Grisel S."/>
            <person name="Henrissat B."/>
            <person name="Herpoel-Gimbert I."/>
            <person name="Ruiz-Duenas F.J."/>
            <person name="Chevret D."/>
            <person name="Hainaut M."/>
            <person name="Lin J."/>
            <person name="Wang M."/>
            <person name="Pangilinan J."/>
            <person name="Lipzen A."/>
            <person name="Lesage-Meessen L."/>
            <person name="Navarro D."/>
            <person name="Riley R."/>
            <person name="Grigoriev I.V."/>
            <person name="Zhou S."/>
            <person name="Raouche S."/>
            <person name="Rosso M.N."/>
        </authorList>
    </citation>
    <scope>NUCLEOTIDE SEQUENCE [LARGE SCALE GENOMIC DNA]</scope>
    <source>
        <strain evidence="2 3">BRFM 1820</strain>
    </source>
</reference>
<gene>
    <name evidence="2" type="ORF">OH76DRAFT_836745</name>
</gene>
<accession>A0A371D239</accession>
<sequence length="439" mass="48349">MFASFPDADSTMAFVAPQPQRPIPLTEELKDSPVLALLHAQQPYDPALSAPSNSTSSPSSAEILSPPPDALQPARGVWSRQEVVMLSVHGLAQFDLLADVTWETAAFDLWLKDRTQKSATTMDAHRNKLAPLAIRALGPATQQGMPWQFGWTSLFRAYTIITDRAVQLSTMEAIVDVEADWVQDGGLALLGLAWMCVERVVEGDEVVRESVARLATNLFKIFAIRRTLYANVFGELLKRCIWEEFEAWWGQDAGLSSGLFKGNPAALSAAFGIVQFIGDLYQRCMLPASFVQRALKTLVGAGGSGPMVAIEQLRALRLLLSYVRDSRLRRVDPDGMVQIMAAFSVSWARVNTSWMGEPFERNELKMHFQFFNGVVMCWNTLPNQLPEMFTARPPPTLPRTPLLASSPTFVPSAVFLSTHSSTLSLAPIVGLPEVLLTQG</sequence>
<dbReference type="Proteomes" id="UP000256964">
    <property type="component" value="Unassembled WGS sequence"/>
</dbReference>